<evidence type="ECO:0000313" key="3">
    <source>
        <dbReference type="Proteomes" id="UP000177691"/>
    </source>
</evidence>
<organism evidence="2 3">
    <name type="scientific">Candidatus Falkowbacteria bacterium RIFCSPHIGHO2_02_FULL_45_15</name>
    <dbReference type="NCBI Taxonomy" id="1797987"/>
    <lineage>
        <taxon>Bacteria</taxon>
        <taxon>Candidatus Falkowiibacteriota</taxon>
    </lineage>
</organism>
<dbReference type="GO" id="GO:0050660">
    <property type="term" value="F:flavin adenine dinucleotide binding"/>
    <property type="evidence" value="ECO:0007669"/>
    <property type="project" value="TreeGrafter"/>
</dbReference>
<sequence>MENVIILGAGLSGLGCAGSLPQARIFEALPHPGGHAYSHPVGGVFFDEGAHISHSKDKDFVDLICNRAKKVEEIRSSRVANYRDTRWMTYPIQNNINELPLKDRIFALTSFLAARIKNKKEINNYSDWCQNQYGNYLTKNFYTKFTKKYWRVEMEQLATDWLSGRLIPSQISNIILGAFKSRPEKQAVFTTFRYPAQGGFFNFFKLLYDTHLVQYNQRAREIDLEKKCVNFESGRSESFEVIASSIPLPKLVAMIKQTPSQVREAAKLLRHTQLLCVNILINKPKVTPYHWFYIYDQAIRAARVSVPSNLAPHSVPPNITAIQAEIFYRYNEIIDSEAVCNQTVKDMAKILKFDSKADVISATSVHVPYAYVISDHNRKKAVEHITAWLKNNNIYTMGLYGNWKYMWSDAAFRSGEQTADMIKNYLKKS</sequence>
<dbReference type="InterPro" id="IPR036188">
    <property type="entry name" value="FAD/NAD-bd_sf"/>
</dbReference>
<dbReference type="PANTHER" id="PTHR21197:SF0">
    <property type="entry name" value="UDP-GALACTOPYRANOSE MUTASE"/>
    <property type="match status" value="1"/>
</dbReference>
<accession>A0A1F5RJJ4</accession>
<dbReference type="InterPro" id="IPR002937">
    <property type="entry name" value="Amino_oxidase"/>
</dbReference>
<dbReference type="SUPFAM" id="SSF51971">
    <property type="entry name" value="Nucleotide-binding domain"/>
    <property type="match status" value="1"/>
</dbReference>
<dbReference type="EMBL" id="MFFU01000062">
    <property type="protein sequence ID" value="OGF14630.1"/>
    <property type="molecule type" value="Genomic_DNA"/>
</dbReference>
<dbReference type="PANTHER" id="PTHR21197">
    <property type="entry name" value="UDP-GALACTOPYRANOSE MUTASE"/>
    <property type="match status" value="1"/>
</dbReference>
<evidence type="ECO:0000259" key="1">
    <source>
        <dbReference type="Pfam" id="PF01593"/>
    </source>
</evidence>
<protein>
    <recommendedName>
        <fullName evidence="1">Amine oxidase domain-containing protein</fullName>
    </recommendedName>
</protein>
<comment type="caution">
    <text evidence="2">The sequence shown here is derived from an EMBL/GenBank/DDBJ whole genome shotgun (WGS) entry which is preliminary data.</text>
</comment>
<gene>
    <name evidence="2" type="ORF">A3D54_01665</name>
</gene>
<dbReference type="GO" id="GO:0016491">
    <property type="term" value="F:oxidoreductase activity"/>
    <property type="evidence" value="ECO:0007669"/>
    <property type="project" value="InterPro"/>
</dbReference>
<dbReference type="GO" id="GO:0005829">
    <property type="term" value="C:cytosol"/>
    <property type="evidence" value="ECO:0007669"/>
    <property type="project" value="TreeGrafter"/>
</dbReference>
<feature type="domain" description="Amine oxidase" evidence="1">
    <location>
        <begin position="12"/>
        <end position="420"/>
    </location>
</feature>
<proteinExistence type="predicted"/>
<name>A0A1F5RJJ4_9BACT</name>
<dbReference type="Proteomes" id="UP000177691">
    <property type="component" value="Unassembled WGS sequence"/>
</dbReference>
<dbReference type="Gene3D" id="3.50.50.60">
    <property type="entry name" value="FAD/NAD(P)-binding domain"/>
    <property type="match status" value="1"/>
</dbReference>
<dbReference type="AlphaFoldDB" id="A0A1F5RJJ4"/>
<evidence type="ECO:0000313" key="2">
    <source>
        <dbReference type="EMBL" id="OGF14630.1"/>
    </source>
</evidence>
<reference evidence="2 3" key="1">
    <citation type="journal article" date="2016" name="Nat. Commun.">
        <title>Thousands of microbial genomes shed light on interconnected biogeochemical processes in an aquifer system.</title>
        <authorList>
            <person name="Anantharaman K."/>
            <person name="Brown C.T."/>
            <person name="Hug L.A."/>
            <person name="Sharon I."/>
            <person name="Castelle C.J."/>
            <person name="Probst A.J."/>
            <person name="Thomas B.C."/>
            <person name="Singh A."/>
            <person name="Wilkins M.J."/>
            <person name="Karaoz U."/>
            <person name="Brodie E.L."/>
            <person name="Williams K.H."/>
            <person name="Hubbard S.S."/>
            <person name="Banfield J.F."/>
        </authorList>
    </citation>
    <scope>NUCLEOTIDE SEQUENCE [LARGE SCALE GENOMIC DNA]</scope>
</reference>
<dbReference type="GO" id="GO:0008767">
    <property type="term" value="F:UDP-galactopyranose mutase activity"/>
    <property type="evidence" value="ECO:0007669"/>
    <property type="project" value="TreeGrafter"/>
</dbReference>
<dbReference type="Pfam" id="PF01593">
    <property type="entry name" value="Amino_oxidase"/>
    <property type="match status" value="1"/>
</dbReference>